<feature type="transmembrane region" description="Helical" evidence="2">
    <location>
        <begin position="12"/>
        <end position="32"/>
    </location>
</feature>
<proteinExistence type="predicted"/>
<reference evidence="3 4" key="1">
    <citation type="journal article" date="2012" name="Science">
        <title>The Paleozoic origin of enzymatic lignin decomposition reconstructed from 31 fungal genomes.</title>
        <authorList>
            <person name="Floudas D."/>
            <person name="Binder M."/>
            <person name="Riley R."/>
            <person name="Barry K."/>
            <person name="Blanchette R.A."/>
            <person name="Henrissat B."/>
            <person name="Martinez A.T."/>
            <person name="Otillar R."/>
            <person name="Spatafora J.W."/>
            <person name="Yadav J.S."/>
            <person name="Aerts A."/>
            <person name="Benoit I."/>
            <person name="Boyd A."/>
            <person name="Carlson A."/>
            <person name="Copeland A."/>
            <person name="Coutinho P.M."/>
            <person name="de Vries R.P."/>
            <person name="Ferreira P."/>
            <person name="Findley K."/>
            <person name="Foster B."/>
            <person name="Gaskell J."/>
            <person name="Glotzer D."/>
            <person name="Gorecki P."/>
            <person name="Heitman J."/>
            <person name="Hesse C."/>
            <person name="Hori C."/>
            <person name="Igarashi K."/>
            <person name="Jurgens J.A."/>
            <person name="Kallen N."/>
            <person name="Kersten P."/>
            <person name="Kohler A."/>
            <person name="Kuees U."/>
            <person name="Kumar T.K.A."/>
            <person name="Kuo A."/>
            <person name="LaButti K."/>
            <person name="Larrondo L.F."/>
            <person name="Lindquist E."/>
            <person name="Ling A."/>
            <person name="Lombard V."/>
            <person name="Lucas S."/>
            <person name="Lundell T."/>
            <person name="Martin R."/>
            <person name="McLaughlin D.J."/>
            <person name="Morgenstern I."/>
            <person name="Morin E."/>
            <person name="Murat C."/>
            <person name="Nagy L.G."/>
            <person name="Nolan M."/>
            <person name="Ohm R.A."/>
            <person name="Patyshakuliyeva A."/>
            <person name="Rokas A."/>
            <person name="Ruiz-Duenas F.J."/>
            <person name="Sabat G."/>
            <person name="Salamov A."/>
            <person name="Samejima M."/>
            <person name="Schmutz J."/>
            <person name="Slot J.C."/>
            <person name="St John F."/>
            <person name="Stenlid J."/>
            <person name="Sun H."/>
            <person name="Sun S."/>
            <person name="Syed K."/>
            <person name="Tsang A."/>
            <person name="Wiebenga A."/>
            <person name="Young D."/>
            <person name="Pisabarro A."/>
            <person name="Eastwood D.C."/>
            <person name="Martin F."/>
            <person name="Cullen D."/>
            <person name="Grigoriev I.V."/>
            <person name="Hibbett D.S."/>
        </authorList>
    </citation>
    <scope>NUCLEOTIDE SEQUENCE [LARGE SCALE GENOMIC DNA]</scope>
    <source>
        <strain evidence="3 4">MD-104</strain>
    </source>
</reference>
<dbReference type="OMA" id="FIEWPFF"/>
<evidence type="ECO:0000256" key="2">
    <source>
        <dbReference type="SAM" id="Phobius"/>
    </source>
</evidence>
<feature type="transmembrane region" description="Helical" evidence="2">
    <location>
        <begin position="210"/>
        <end position="235"/>
    </location>
</feature>
<sequence>YIRITVSRLGILFLLLTFAHCFAHGGLQIALLRSDVNLRSLLMHITSAADVPSAQIPWLDHLGHGQYDLKLCTRIPLRGINTTNSCTSLFHTGGFSNAAAYDIDSVDTIYDDGSRMVLLSGTCSRTMLWAQNLVGSFGEEDVALLSAQFWLLLISSVAVSYRSIPQIVAVLCVRLIATMWSAYSIWRAMHYKVLFQLLYMGPGAPCQLDFFTSFFTIRTSLAIPSLILNITALAFEGYMGRKLIKAFDALIFHRVAPPGAVLKIYRYFLAIFVLLQLDVFFLLSMIGLWISWLINGLGDLTVNKTLYEALFITTMITLLPWLATGWFAVRREMKTLMAVFIFMSFVFLALLATMFRTDVFAWTFLQWPFFACLTCISFILLFATGLFGIICRLNFGKGLAQYLHVEAVLAEANFAPELFENDTRQLKISDEKSMHRPSTALPTEKYDKRGLPDDDASPVIVIERLA</sequence>
<keyword evidence="2" id="KW-0812">Transmembrane</keyword>
<feature type="transmembrane region" description="Helical" evidence="2">
    <location>
        <begin position="267"/>
        <end position="294"/>
    </location>
</feature>
<gene>
    <name evidence="3" type="ORF">WOLCODRAFT_73957</name>
</gene>
<dbReference type="AlphaFoldDB" id="A0A2H3JL91"/>
<protein>
    <submittedName>
        <fullName evidence="3">Uncharacterized protein</fullName>
    </submittedName>
</protein>
<name>A0A2H3JL91_WOLCO</name>
<feature type="region of interest" description="Disordered" evidence="1">
    <location>
        <begin position="431"/>
        <end position="457"/>
    </location>
</feature>
<dbReference type="OrthoDB" id="3263941at2759"/>
<dbReference type="GO" id="GO:0005794">
    <property type="term" value="C:Golgi apparatus"/>
    <property type="evidence" value="ECO:0007669"/>
    <property type="project" value="TreeGrafter"/>
</dbReference>
<evidence type="ECO:0000313" key="3">
    <source>
        <dbReference type="EMBL" id="PCH42976.1"/>
    </source>
</evidence>
<dbReference type="PANTHER" id="PTHR34391:SF2">
    <property type="entry name" value="TRP C-TERMINAL DOMAIN-CONTAINING PROTEIN"/>
    <property type="match status" value="1"/>
</dbReference>
<dbReference type="EMBL" id="KB468135">
    <property type="protein sequence ID" value="PCH42976.1"/>
    <property type="molecule type" value="Genomic_DNA"/>
</dbReference>
<feature type="non-terminal residue" evidence="3">
    <location>
        <position position="1"/>
    </location>
</feature>
<feature type="transmembrane region" description="Helical" evidence="2">
    <location>
        <begin position="168"/>
        <end position="190"/>
    </location>
</feature>
<keyword evidence="2" id="KW-0472">Membrane</keyword>
<evidence type="ECO:0000256" key="1">
    <source>
        <dbReference type="SAM" id="MobiDB-lite"/>
    </source>
</evidence>
<organism evidence="3 4">
    <name type="scientific">Wolfiporia cocos (strain MD-104)</name>
    <name type="common">Brown rot fungus</name>
    <dbReference type="NCBI Taxonomy" id="742152"/>
    <lineage>
        <taxon>Eukaryota</taxon>
        <taxon>Fungi</taxon>
        <taxon>Dikarya</taxon>
        <taxon>Basidiomycota</taxon>
        <taxon>Agaricomycotina</taxon>
        <taxon>Agaricomycetes</taxon>
        <taxon>Polyporales</taxon>
        <taxon>Phaeolaceae</taxon>
        <taxon>Wolfiporia</taxon>
    </lineage>
</organism>
<feature type="transmembrane region" description="Helical" evidence="2">
    <location>
        <begin position="367"/>
        <end position="391"/>
    </location>
</feature>
<evidence type="ECO:0000313" key="4">
    <source>
        <dbReference type="Proteomes" id="UP000218811"/>
    </source>
</evidence>
<feature type="transmembrane region" description="Helical" evidence="2">
    <location>
        <begin position="336"/>
        <end position="355"/>
    </location>
</feature>
<keyword evidence="2" id="KW-1133">Transmembrane helix</keyword>
<accession>A0A2H3JL91</accession>
<dbReference type="InterPro" id="IPR040410">
    <property type="entry name" value="UPF0658_Golgi"/>
</dbReference>
<dbReference type="PANTHER" id="PTHR34391">
    <property type="entry name" value="UPF0658 GOLGI APPARATUS MEMBRANE PROTEIN C1952.10C-RELATED"/>
    <property type="match status" value="1"/>
</dbReference>
<feature type="transmembrane region" description="Helical" evidence="2">
    <location>
        <begin position="306"/>
        <end position="329"/>
    </location>
</feature>
<feature type="transmembrane region" description="Helical" evidence="2">
    <location>
        <begin position="142"/>
        <end position="161"/>
    </location>
</feature>
<dbReference type="Proteomes" id="UP000218811">
    <property type="component" value="Unassembled WGS sequence"/>
</dbReference>
<keyword evidence="4" id="KW-1185">Reference proteome</keyword>